<dbReference type="RefSeq" id="WP_184038094.1">
    <property type="nucleotide sequence ID" value="NZ_BAABAR010000019.1"/>
</dbReference>
<proteinExistence type="predicted"/>
<keyword evidence="1" id="KW-0645">Protease</keyword>
<organism evidence="1 2">
    <name type="scientific">Sphingomonas endophytica</name>
    <dbReference type="NCBI Taxonomy" id="869719"/>
    <lineage>
        <taxon>Bacteria</taxon>
        <taxon>Pseudomonadati</taxon>
        <taxon>Pseudomonadota</taxon>
        <taxon>Alphaproteobacteria</taxon>
        <taxon>Sphingomonadales</taxon>
        <taxon>Sphingomonadaceae</taxon>
        <taxon>Sphingomonas</taxon>
    </lineage>
</organism>
<keyword evidence="1" id="KW-0378">Hydrolase</keyword>
<evidence type="ECO:0000313" key="1">
    <source>
        <dbReference type="EMBL" id="MBB5726561.1"/>
    </source>
</evidence>
<comment type="caution">
    <text evidence="1">The sequence shown here is derived from an EMBL/GenBank/DDBJ whole genome shotgun (WGS) entry which is preliminary data.</text>
</comment>
<reference evidence="1 2" key="1">
    <citation type="submission" date="2020-08" db="EMBL/GenBank/DDBJ databases">
        <title>Genomic Encyclopedia of Type Strains, Phase IV (KMG-IV): sequencing the most valuable type-strain genomes for metagenomic binning, comparative biology and taxonomic classification.</title>
        <authorList>
            <person name="Goeker M."/>
        </authorList>
    </citation>
    <scope>NUCLEOTIDE SEQUENCE [LARGE SCALE GENOMIC DNA]</scope>
    <source>
        <strain evidence="1 2">DSM 101535</strain>
    </source>
</reference>
<dbReference type="GO" id="GO:0006508">
    <property type="term" value="P:proteolysis"/>
    <property type="evidence" value="ECO:0007669"/>
    <property type="project" value="UniProtKB-KW"/>
</dbReference>
<dbReference type="Gene3D" id="3.60.20.10">
    <property type="entry name" value="Glutamine Phosphoribosylpyrophosphate, subunit 1, domain 1"/>
    <property type="match status" value="1"/>
</dbReference>
<keyword evidence="2" id="KW-1185">Reference proteome</keyword>
<evidence type="ECO:0000313" key="2">
    <source>
        <dbReference type="Proteomes" id="UP000560131"/>
    </source>
</evidence>
<protein>
    <submittedName>
        <fullName evidence="1">ATP-dependent protease HslVU (ClpYQ) peptidase subunit</fullName>
    </submittedName>
</protein>
<dbReference type="Proteomes" id="UP000560131">
    <property type="component" value="Unassembled WGS sequence"/>
</dbReference>
<dbReference type="InterPro" id="IPR029055">
    <property type="entry name" value="Ntn_hydrolases_N"/>
</dbReference>
<accession>A0ABR6N722</accession>
<sequence length="81" mass="8310">MVDDKKVRLILTGNGNGNGDAPEPGVAAIAPGGSHALAAARALANYEHNAGMLCRKAMEIAAAAGVYATDRVTIEMLRSTM</sequence>
<dbReference type="EMBL" id="JACIJN010000008">
    <property type="protein sequence ID" value="MBB5726561.1"/>
    <property type="molecule type" value="Genomic_DNA"/>
</dbReference>
<gene>
    <name evidence="1" type="ORF">FHS97_002504</name>
</gene>
<dbReference type="GO" id="GO:0008233">
    <property type="term" value="F:peptidase activity"/>
    <property type="evidence" value="ECO:0007669"/>
    <property type="project" value="UniProtKB-KW"/>
</dbReference>
<name>A0ABR6N722_9SPHN</name>